<evidence type="ECO:0008006" key="4">
    <source>
        <dbReference type="Google" id="ProtNLM"/>
    </source>
</evidence>
<evidence type="ECO:0000256" key="1">
    <source>
        <dbReference type="SAM" id="SignalP"/>
    </source>
</evidence>
<keyword evidence="1" id="KW-0732">Signal</keyword>
<proteinExistence type="predicted"/>
<keyword evidence="3" id="KW-1185">Reference proteome</keyword>
<dbReference type="RefSeq" id="WP_182922567.1">
    <property type="nucleotide sequence ID" value="NZ_WNXD01000002.1"/>
</dbReference>
<dbReference type="EMBL" id="WNXD01000002">
    <property type="protein sequence ID" value="MBB2145885.1"/>
    <property type="molecule type" value="Genomic_DNA"/>
</dbReference>
<organism evidence="2 3">
    <name type="scientific">Pedobacter planticolens</name>
    <dbReference type="NCBI Taxonomy" id="2679964"/>
    <lineage>
        <taxon>Bacteria</taxon>
        <taxon>Pseudomonadati</taxon>
        <taxon>Bacteroidota</taxon>
        <taxon>Sphingobacteriia</taxon>
        <taxon>Sphingobacteriales</taxon>
        <taxon>Sphingobacteriaceae</taxon>
        <taxon>Pedobacter</taxon>
    </lineage>
</organism>
<accession>A0A923DZC0</accession>
<dbReference type="AlphaFoldDB" id="A0A923DZC0"/>
<reference evidence="2" key="1">
    <citation type="submission" date="2019-11" db="EMBL/GenBank/DDBJ databases">
        <title>Description of Pedobacter sp. LMG 31464T.</title>
        <authorList>
            <person name="Carlier A."/>
            <person name="Qi S."/>
            <person name="Vandamme P."/>
        </authorList>
    </citation>
    <scope>NUCLEOTIDE SEQUENCE</scope>
    <source>
        <strain evidence="2">LMG 31464</strain>
    </source>
</reference>
<name>A0A923DZC0_9SPHI</name>
<comment type="caution">
    <text evidence="2">The sequence shown here is derived from an EMBL/GenBank/DDBJ whole genome shotgun (WGS) entry which is preliminary data.</text>
</comment>
<protein>
    <recommendedName>
        <fullName evidence="4">Right handed beta helix region</fullName>
    </recommendedName>
</protein>
<evidence type="ECO:0000313" key="2">
    <source>
        <dbReference type="EMBL" id="MBB2145885.1"/>
    </source>
</evidence>
<dbReference type="PROSITE" id="PS51257">
    <property type="entry name" value="PROKAR_LIPOPROTEIN"/>
    <property type="match status" value="1"/>
</dbReference>
<dbReference type="Proteomes" id="UP000601055">
    <property type="component" value="Unassembled WGS sequence"/>
</dbReference>
<feature type="signal peptide" evidence="1">
    <location>
        <begin position="1"/>
        <end position="20"/>
    </location>
</feature>
<sequence>MRLKLLFLGIVLSFFFAACNKDEDITLDLDAKVNFSTDSILFDTVFTSIGSSTRRLKVYNPNAKAININNIKLSGGNASSFSLNINGLATPETNDLRVNGNDSINVFIKVNINPTNQSLPFIVQDSILFYFNGKKQSIPLVAYGQNANFINSSTIQTNTTWDSKLPYLIYKSVTVAKGANLTMAPGTKILFHGNSTMSIKGTLTANGTKADSILFASDRLEKLYADETGQWNGLHFYPESKDSKINYAIIKNGVAGITVDSLSENNNPKLLLTNSIIKNMEVVGFLGYQTELTAFNNLFFNCGQYLLYGVGGGVYNLKQNTFAGYNINFARKTAAVYLSDYISNTQSANLTAELYNNIIWGSLADEFVIDKKDAKTTLLATVKNNLLKVSTTTYTTNGNILNMDPSFIKPEMGNFKLSKVSSANNKGFNLSSDAYFNSYLHKDLNNKSRIFPSELGCYENN</sequence>
<gene>
    <name evidence="2" type="ORF">GM921_10335</name>
</gene>
<feature type="chain" id="PRO_5037919617" description="Right handed beta helix region" evidence="1">
    <location>
        <begin position="21"/>
        <end position="461"/>
    </location>
</feature>
<evidence type="ECO:0000313" key="3">
    <source>
        <dbReference type="Proteomes" id="UP000601055"/>
    </source>
</evidence>